<comment type="similarity">
    <text evidence="2 4">Belongs to the bacterial solute-binding protein 3 family.</text>
</comment>
<accession>A0A1V9DNN4</accession>
<dbReference type="PROSITE" id="PS01039">
    <property type="entry name" value="SBP_BACTERIAL_3"/>
    <property type="match status" value="1"/>
</dbReference>
<keyword evidence="8" id="KW-1185">Reference proteome</keyword>
<dbReference type="PANTHER" id="PTHR35936">
    <property type="entry name" value="MEMBRANE-BOUND LYTIC MUREIN TRANSGLYCOSYLASE F"/>
    <property type="match status" value="1"/>
</dbReference>
<evidence type="ECO:0000313" key="7">
    <source>
        <dbReference type="EMBL" id="OQP35457.1"/>
    </source>
</evidence>
<keyword evidence="7" id="KW-0966">Cell projection</keyword>
<sequence>MKSVALTFLAASVALGSFSASAFQQPGKIVAGSDMTFFPYEYIENNKPTGFDIEFLDGLAKVMGRQAVNLDTRFPNLITGLQGNRFDITNSSMYITAERLKVIDMIPYLKSGEAILSLKGGDYQPKTPEEFCGHKIGSMGATSWLQQLHKLSADYCVKNGKPPIAISEYTTDPQTTQAMLSHAVEAQITDAAVARGVVQKLGNRVQISSETLIYPVLNGFGVKKGNDEVKQALIDGLEKYRSTPEYAALLKKYNFEAPSAEDIKTLMPQP</sequence>
<feature type="signal peptide" evidence="5">
    <location>
        <begin position="1"/>
        <end position="22"/>
    </location>
</feature>
<keyword evidence="7" id="KW-0282">Flagellum</keyword>
<keyword evidence="3 5" id="KW-0732">Signal</keyword>
<comment type="subcellular location">
    <subcellularLocation>
        <location evidence="1">Cell envelope</location>
    </subcellularLocation>
</comment>
<dbReference type="OrthoDB" id="8611212at2"/>
<dbReference type="CDD" id="cd01004">
    <property type="entry name" value="PBP2_MidA_like"/>
    <property type="match status" value="1"/>
</dbReference>
<dbReference type="PANTHER" id="PTHR35936:SF17">
    <property type="entry name" value="ARGININE-BINDING EXTRACELLULAR PROTEIN ARTP"/>
    <property type="match status" value="1"/>
</dbReference>
<comment type="caution">
    <text evidence="7">The sequence shown here is derived from an EMBL/GenBank/DDBJ whole genome shotgun (WGS) entry which is preliminary data.</text>
</comment>
<dbReference type="InterPro" id="IPR001638">
    <property type="entry name" value="Solute-binding_3/MltF_N"/>
</dbReference>
<dbReference type="EMBL" id="MWUE01000007">
    <property type="protein sequence ID" value="OQP35457.1"/>
    <property type="molecule type" value="Genomic_DNA"/>
</dbReference>
<dbReference type="SMART" id="SM00062">
    <property type="entry name" value="PBPb"/>
    <property type="match status" value="1"/>
</dbReference>
<evidence type="ECO:0000256" key="1">
    <source>
        <dbReference type="ARBA" id="ARBA00004196"/>
    </source>
</evidence>
<dbReference type="Pfam" id="PF00497">
    <property type="entry name" value="SBP_bac_3"/>
    <property type="match status" value="1"/>
</dbReference>
<evidence type="ECO:0000256" key="5">
    <source>
        <dbReference type="SAM" id="SignalP"/>
    </source>
</evidence>
<evidence type="ECO:0000259" key="6">
    <source>
        <dbReference type="SMART" id="SM00062"/>
    </source>
</evidence>
<feature type="domain" description="Solute-binding protein family 3/N-terminal" evidence="6">
    <location>
        <begin position="28"/>
        <end position="257"/>
    </location>
</feature>
<dbReference type="GO" id="GO:0030288">
    <property type="term" value="C:outer membrane-bounded periplasmic space"/>
    <property type="evidence" value="ECO:0007669"/>
    <property type="project" value="UniProtKB-ARBA"/>
</dbReference>
<gene>
    <name evidence="7" type="ORF">B2J69_05175</name>
</gene>
<evidence type="ECO:0000256" key="2">
    <source>
        <dbReference type="ARBA" id="ARBA00010333"/>
    </source>
</evidence>
<protein>
    <submittedName>
        <fullName evidence="7">Flagellar motor switch protein FliY</fullName>
    </submittedName>
</protein>
<dbReference type="Gene3D" id="3.40.190.10">
    <property type="entry name" value="Periplasmic binding protein-like II"/>
    <property type="match status" value="2"/>
</dbReference>
<organism evidence="7 8">
    <name type="scientific">Pantoea latae</name>
    <dbReference type="NCBI Taxonomy" id="1964541"/>
    <lineage>
        <taxon>Bacteria</taxon>
        <taxon>Pseudomonadati</taxon>
        <taxon>Pseudomonadota</taxon>
        <taxon>Gammaproteobacteria</taxon>
        <taxon>Enterobacterales</taxon>
        <taxon>Erwiniaceae</taxon>
        <taxon>Pantoea</taxon>
    </lineage>
</organism>
<reference evidence="7 8" key="1">
    <citation type="submission" date="2017-02" db="EMBL/GenBank/DDBJ databases">
        <title>Whole genome shotgun sequence of Pantoea agglomerans strain AS1 isolated from a cycad, Zamia floridana in Central Florida, USA.</title>
        <authorList>
            <person name="Lata P."/>
            <person name="Govindarajan S."/>
            <person name="Qi F."/>
            <person name="Li J.-L."/>
            <person name="Maurya S.K."/>
            <person name="Sahoo M.K."/>
        </authorList>
    </citation>
    <scope>NUCLEOTIDE SEQUENCE [LARGE SCALE GENOMIC DNA]</scope>
    <source>
        <strain evidence="7 8">AS1</strain>
    </source>
</reference>
<dbReference type="SUPFAM" id="SSF53850">
    <property type="entry name" value="Periplasmic binding protein-like II"/>
    <property type="match status" value="1"/>
</dbReference>
<keyword evidence="7" id="KW-0969">Cilium</keyword>
<proteinExistence type="inferred from homology"/>
<evidence type="ECO:0000256" key="3">
    <source>
        <dbReference type="ARBA" id="ARBA00022729"/>
    </source>
</evidence>
<feature type="chain" id="PRO_5010745330" evidence="5">
    <location>
        <begin position="23"/>
        <end position="270"/>
    </location>
</feature>
<evidence type="ECO:0000256" key="4">
    <source>
        <dbReference type="RuleBase" id="RU003744"/>
    </source>
</evidence>
<dbReference type="AlphaFoldDB" id="A0A1V9DNN4"/>
<name>A0A1V9DNN4_9GAMM</name>
<dbReference type="RefSeq" id="WP_081137170.1">
    <property type="nucleotide sequence ID" value="NZ_MWUE01000007.1"/>
</dbReference>
<evidence type="ECO:0000313" key="8">
    <source>
        <dbReference type="Proteomes" id="UP000192769"/>
    </source>
</evidence>
<dbReference type="Proteomes" id="UP000192769">
    <property type="component" value="Unassembled WGS sequence"/>
</dbReference>
<dbReference type="InterPro" id="IPR018313">
    <property type="entry name" value="SBP_3_CS"/>
</dbReference>